<dbReference type="Pfam" id="PF17171">
    <property type="entry name" value="GST_C_6"/>
    <property type="match status" value="1"/>
</dbReference>
<evidence type="ECO:0000256" key="1">
    <source>
        <dbReference type="ARBA" id="ARBA00004294"/>
    </source>
</evidence>
<dbReference type="PANTHER" id="PTHR12289:SF44">
    <property type="entry name" value="OUTER MEMBRANE PROTEIN (SAM35), PUTATIVE (AFU_ORTHOLOGUE AFUA_1G13180)-RELATED"/>
    <property type="match status" value="1"/>
</dbReference>
<organism evidence="9 10">
    <name type="scientific">Smittium simulii</name>
    <dbReference type="NCBI Taxonomy" id="133385"/>
    <lineage>
        <taxon>Eukaryota</taxon>
        <taxon>Fungi</taxon>
        <taxon>Fungi incertae sedis</taxon>
        <taxon>Zoopagomycota</taxon>
        <taxon>Kickxellomycotina</taxon>
        <taxon>Harpellomycetes</taxon>
        <taxon>Harpellales</taxon>
        <taxon>Legeriomycetaceae</taxon>
        <taxon>Smittium</taxon>
    </lineage>
</organism>
<dbReference type="InterPro" id="IPR019564">
    <property type="entry name" value="Sam37/metaxin_N"/>
</dbReference>
<evidence type="ECO:0000256" key="4">
    <source>
        <dbReference type="ARBA" id="ARBA00022927"/>
    </source>
</evidence>
<evidence type="ECO:0000256" key="5">
    <source>
        <dbReference type="ARBA" id="ARBA00023128"/>
    </source>
</evidence>
<evidence type="ECO:0000259" key="7">
    <source>
        <dbReference type="Pfam" id="PF10568"/>
    </source>
</evidence>
<feature type="domain" description="Metaxin glutathione S-transferase" evidence="8">
    <location>
        <begin position="343"/>
        <end position="408"/>
    </location>
</feature>
<evidence type="ECO:0000256" key="3">
    <source>
        <dbReference type="ARBA" id="ARBA00022787"/>
    </source>
</evidence>
<sequence>MLTLNSFPLIKFPAAEPTFIPKKDTLWMYSGENSKTPSFDLDFFVTTEPDSSPNTKLPFFMSSDGTVQTKNQTISKFKQLQETQNHAHNLELDAMLILVKNTIKQAIKLELWSNYENYKNYTMPLYSANKSSIFGALVNNGNRNQILYDLKIKNSLFFNENDHSINIVSPLYYLVNMLTLNSFPLIKFPAAEPTFIPKKDTLWMYSGENSKTPSFDLDFFVTTEPDSSPNTKLPFFMSSDGTVQTKNQTISKFKQLQETQNHAHNLELDAMLILVENTIKQAIKLELWSNYENYKNYTMPLYSANKSSIFGALVNNGNRNQILYDLKIKNSLFFNENDIFDEAEECLIALSDYLEDHQFFSMEDCPGYLDAVVFSCTHIIMTSDCCARLKRILTKKTFNRNLLDHEKNIFKLYY</sequence>
<dbReference type="AlphaFoldDB" id="A0A2T9YA26"/>
<protein>
    <recommendedName>
        <fullName evidence="11">Metaxin glutathione S-transferase domain-containing protein</fullName>
    </recommendedName>
</protein>
<feature type="domain" description="Mitochondrial outer membrane transport complex Sam37/metaxin N-terminal" evidence="7">
    <location>
        <begin position="222"/>
        <end position="304"/>
    </location>
</feature>
<dbReference type="InterPro" id="IPR033468">
    <property type="entry name" value="Metaxin_GST"/>
</dbReference>
<evidence type="ECO:0000259" key="8">
    <source>
        <dbReference type="Pfam" id="PF17171"/>
    </source>
</evidence>
<keyword evidence="6" id="KW-0472">Membrane</keyword>
<gene>
    <name evidence="9" type="ORF">BB561_005513</name>
</gene>
<dbReference type="PANTHER" id="PTHR12289">
    <property type="entry name" value="METAXIN RELATED"/>
    <property type="match status" value="1"/>
</dbReference>
<dbReference type="InterPro" id="IPR050931">
    <property type="entry name" value="Mito_Protein_Transport_Metaxin"/>
</dbReference>
<keyword evidence="10" id="KW-1185">Reference proteome</keyword>
<dbReference type="Proteomes" id="UP000245383">
    <property type="component" value="Unassembled WGS sequence"/>
</dbReference>
<dbReference type="GO" id="GO:0015031">
    <property type="term" value="P:protein transport"/>
    <property type="evidence" value="ECO:0007669"/>
    <property type="project" value="UniProtKB-KW"/>
</dbReference>
<name>A0A2T9YA26_9FUNG</name>
<dbReference type="STRING" id="133385.A0A2T9YA26"/>
<reference evidence="9 10" key="1">
    <citation type="journal article" date="2018" name="MBio">
        <title>Comparative Genomics Reveals the Core Gene Toolbox for the Fungus-Insect Symbiosis.</title>
        <authorList>
            <person name="Wang Y."/>
            <person name="Stata M."/>
            <person name="Wang W."/>
            <person name="Stajich J.E."/>
            <person name="White M.M."/>
            <person name="Moncalvo J.M."/>
        </authorList>
    </citation>
    <scope>NUCLEOTIDE SEQUENCE [LARGE SCALE GENOMIC DNA]</scope>
    <source>
        <strain evidence="9 10">SWE-8-4</strain>
    </source>
</reference>
<evidence type="ECO:0000313" key="10">
    <source>
        <dbReference type="Proteomes" id="UP000245383"/>
    </source>
</evidence>
<comment type="subcellular location">
    <subcellularLocation>
        <location evidence="1">Mitochondrion outer membrane</location>
    </subcellularLocation>
</comment>
<evidence type="ECO:0000256" key="2">
    <source>
        <dbReference type="ARBA" id="ARBA00022448"/>
    </source>
</evidence>
<evidence type="ECO:0000313" key="9">
    <source>
        <dbReference type="EMBL" id="PVU89164.1"/>
    </source>
</evidence>
<accession>A0A2T9YA26</accession>
<evidence type="ECO:0000256" key="6">
    <source>
        <dbReference type="ARBA" id="ARBA00023136"/>
    </source>
</evidence>
<dbReference type="OrthoDB" id="198787at2759"/>
<feature type="domain" description="Mitochondrial outer membrane transport complex Sam37/metaxin N-terminal" evidence="7">
    <location>
        <begin position="46"/>
        <end position="128"/>
    </location>
</feature>
<proteinExistence type="predicted"/>
<evidence type="ECO:0008006" key="11">
    <source>
        <dbReference type="Google" id="ProtNLM"/>
    </source>
</evidence>
<dbReference type="EMBL" id="MBFR01000335">
    <property type="protein sequence ID" value="PVU89164.1"/>
    <property type="molecule type" value="Genomic_DNA"/>
</dbReference>
<keyword evidence="5" id="KW-0496">Mitochondrion</keyword>
<keyword evidence="4" id="KW-0653">Protein transport</keyword>
<dbReference type="GO" id="GO:0001401">
    <property type="term" value="C:SAM complex"/>
    <property type="evidence" value="ECO:0007669"/>
    <property type="project" value="InterPro"/>
</dbReference>
<dbReference type="Pfam" id="PF10568">
    <property type="entry name" value="Tom37"/>
    <property type="match status" value="2"/>
</dbReference>
<comment type="caution">
    <text evidence="9">The sequence shown here is derived from an EMBL/GenBank/DDBJ whole genome shotgun (WGS) entry which is preliminary data.</text>
</comment>
<dbReference type="GO" id="GO:0007005">
    <property type="term" value="P:mitochondrion organization"/>
    <property type="evidence" value="ECO:0007669"/>
    <property type="project" value="TreeGrafter"/>
</dbReference>
<keyword evidence="2" id="KW-0813">Transport</keyword>
<keyword evidence="3" id="KW-1000">Mitochondrion outer membrane</keyword>